<dbReference type="Proteomes" id="UP000812270">
    <property type="component" value="Unassembled WGS sequence"/>
</dbReference>
<sequence>MNLFDLRISIVWFFLSFVILPFAGFIFRSIQLQKKERRIKDLEEEMVTSHAEILALQAQLAIRKDDSIRTMAIEGSRQFAKNASKGKLKVSTM</sequence>
<name>A0A9E2SAF4_9BACT</name>
<organism evidence="3 4">
    <name type="scientific">Pinibacter aurantiacus</name>
    <dbReference type="NCBI Taxonomy" id="2851599"/>
    <lineage>
        <taxon>Bacteria</taxon>
        <taxon>Pseudomonadati</taxon>
        <taxon>Bacteroidota</taxon>
        <taxon>Chitinophagia</taxon>
        <taxon>Chitinophagales</taxon>
        <taxon>Chitinophagaceae</taxon>
        <taxon>Pinibacter</taxon>
    </lineage>
</organism>
<evidence type="ECO:0000256" key="1">
    <source>
        <dbReference type="SAM" id="Coils"/>
    </source>
</evidence>
<dbReference type="RefSeq" id="WP_217791328.1">
    <property type="nucleotide sequence ID" value="NZ_JAHSPG010000006.1"/>
</dbReference>
<proteinExistence type="predicted"/>
<keyword evidence="2" id="KW-0812">Transmembrane</keyword>
<reference evidence="3" key="1">
    <citation type="submission" date="2021-06" db="EMBL/GenBank/DDBJ databases">
        <authorList>
            <person name="Huq M.A."/>
        </authorList>
    </citation>
    <scope>NUCLEOTIDE SEQUENCE</scope>
    <source>
        <strain evidence="3">MAH-26</strain>
    </source>
</reference>
<keyword evidence="2" id="KW-0472">Membrane</keyword>
<dbReference type="AlphaFoldDB" id="A0A9E2SAF4"/>
<keyword evidence="1" id="KW-0175">Coiled coil</keyword>
<dbReference type="EMBL" id="JAHSPG010000006">
    <property type="protein sequence ID" value="MBV4357682.1"/>
    <property type="molecule type" value="Genomic_DNA"/>
</dbReference>
<evidence type="ECO:0000256" key="2">
    <source>
        <dbReference type="SAM" id="Phobius"/>
    </source>
</evidence>
<keyword evidence="2" id="KW-1133">Transmembrane helix</keyword>
<evidence type="ECO:0000313" key="4">
    <source>
        <dbReference type="Proteomes" id="UP000812270"/>
    </source>
</evidence>
<comment type="caution">
    <text evidence="3">The sequence shown here is derived from an EMBL/GenBank/DDBJ whole genome shotgun (WGS) entry which is preliminary data.</text>
</comment>
<feature type="transmembrane region" description="Helical" evidence="2">
    <location>
        <begin position="6"/>
        <end position="27"/>
    </location>
</feature>
<protein>
    <submittedName>
        <fullName evidence="3">Uncharacterized protein</fullName>
    </submittedName>
</protein>
<feature type="coiled-coil region" evidence="1">
    <location>
        <begin position="32"/>
        <end position="59"/>
    </location>
</feature>
<accession>A0A9E2SAF4</accession>
<keyword evidence="4" id="KW-1185">Reference proteome</keyword>
<evidence type="ECO:0000313" key="3">
    <source>
        <dbReference type="EMBL" id="MBV4357682.1"/>
    </source>
</evidence>
<gene>
    <name evidence="3" type="ORF">KTO63_11020</name>
</gene>